<reference evidence="2 3" key="1">
    <citation type="journal article" date="2015" name="Genome Biol. Evol.">
        <title>Comparative Genomics of a Bacterivorous Green Alga Reveals Evolutionary Causalities and Consequences of Phago-Mixotrophic Mode of Nutrition.</title>
        <authorList>
            <person name="Burns J.A."/>
            <person name="Paasch A."/>
            <person name="Narechania A."/>
            <person name="Kim E."/>
        </authorList>
    </citation>
    <scope>NUCLEOTIDE SEQUENCE [LARGE SCALE GENOMIC DNA]</scope>
    <source>
        <strain evidence="2 3">PLY_AMNH</strain>
    </source>
</reference>
<gene>
    <name evidence="2" type="ORF">CYMTET_22460</name>
</gene>
<evidence type="ECO:0000313" key="3">
    <source>
        <dbReference type="Proteomes" id="UP001190700"/>
    </source>
</evidence>
<feature type="compositionally biased region" description="Acidic residues" evidence="1">
    <location>
        <begin position="138"/>
        <end position="160"/>
    </location>
</feature>
<accession>A0AAE0FZY2</accession>
<keyword evidence="3" id="KW-1185">Reference proteome</keyword>
<name>A0AAE0FZY2_9CHLO</name>
<evidence type="ECO:0000256" key="1">
    <source>
        <dbReference type="SAM" id="MobiDB-lite"/>
    </source>
</evidence>
<comment type="caution">
    <text evidence="2">The sequence shown here is derived from an EMBL/GenBank/DDBJ whole genome shotgun (WGS) entry which is preliminary data.</text>
</comment>
<dbReference type="EMBL" id="LGRX02011308">
    <property type="protein sequence ID" value="KAK3269069.1"/>
    <property type="molecule type" value="Genomic_DNA"/>
</dbReference>
<sequence>MSDEKLFREGFKAQSVEDLDNSGTREVRTCSKILKRLLTDQQLETIFPISGNKSQLSGTGSELLLTYDIIENCFEHYTPDDAACYRNLASWQFLKSVTQTQFVHKLEEAEERCTKPGLYDIFSGGVKKEDAAEKKEEAEEEDEGEEEDAEEDEDDQEDEMQIDRRTYPAADL</sequence>
<feature type="region of interest" description="Disordered" evidence="1">
    <location>
        <begin position="124"/>
        <end position="172"/>
    </location>
</feature>
<dbReference type="AlphaFoldDB" id="A0AAE0FZY2"/>
<organism evidence="2 3">
    <name type="scientific">Cymbomonas tetramitiformis</name>
    <dbReference type="NCBI Taxonomy" id="36881"/>
    <lineage>
        <taxon>Eukaryota</taxon>
        <taxon>Viridiplantae</taxon>
        <taxon>Chlorophyta</taxon>
        <taxon>Pyramimonadophyceae</taxon>
        <taxon>Pyramimonadales</taxon>
        <taxon>Pyramimonadaceae</taxon>
        <taxon>Cymbomonas</taxon>
    </lineage>
</organism>
<proteinExistence type="predicted"/>
<feature type="compositionally biased region" description="Basic and acidic residues" evidence="1">
    <location>
        <begin position="126"/>
        <end position="137"/>
    </location>
</feature>
<evidence type="ECO:0000313" key="2">
    <source>
        <dbReference type="EMBL" id="KAK3269069.1"/>
    </source>
</evidence>
<protein>
    <submittedName>
        <fullName evidence="2">Uncharacterized protein</fullName>
    </submittedName>
</protein>
<dbReference type="Proteomes" id="UP001190700">
    <property type="component" value="Unassembled WGS sequence"/>
</dbReference>